<reference evidence="7 8" key="1">
    <citation type="journal article" date="2014" name="Nat. Commun.">
        <title>Klebsormidium flaccidum genome reveals primary factors for plant terrestrial adaptation.</title>
        <authorList>
            <person name="Hori K."/>
            <person name="Maruyama F."/>
            <person name="Fujisawa T."/>
            <person name="Togashi T."/>
            <person name="Yamamoto N."/>
            <person name="Seo M."/>
            <person name="Sato S."/>
            <person name="Yamada T."/>
            <person name="Mori H."/>
            <person name="Tajima N."/>
            <person name="Moriyama T."/>
            <person name="Ikeuchi M."/>
            <person name="Watanabe M."/>
            <person name="Wada H."/>
            <person name="Kobayashi K."/>
            <person name="Saito M."/>
            <person name="Masuda T."/>
            <person name="Sasaki-Sekimoto Y."/>
            <person name="Mashiguchi K."/>
            <person name="Awai K."/>
            <person name="Shimojima M."/>
            <person name="Masuda S."/>
            <person name="Iwai M."/>
            <person name="Nobusawa T."/>
            <person name="Narise T."/>
            <person name="Kondo S."/>
            <person name="Saito H."/>
            <person name="Sato R."/>
            <person name="Murakawa M."/>
            <person name="Ihara Y."/>
            <person name="Oshima-Yamada Y."/>
            <person name="Ohtaka K."/>
            <person name="Satoh M."/>
            <person name="Sonobe K."/>
            <person name="Ishii M."/>
            <person name="Ohtani R."/>
            <person name="Kanamori-Sato M."/>
            <person name="Honoki R."/>
            <person name="Miyazaki D."/>
            <person name="Mochizuki H."/>
            <person name="Umetsu J."/>
            <person name="Higashi K."/>
            <person name="Shibata D."/>
            <person name="Kamiya Y."/>
            <person name="Sato N."/>
            <person name="Nakamura Y."/>
            <person name="Tabata S."/>
            <person name="Ida S."/>
            <person name="Kurokawa K."/>
            <person name="Ohta H."/>
        </authorList>
    </citation>
    <scope>NUCLEOTIDE SEQUENCE [LARGE SCALE GENOMIC DNA]</scope>
    <source>
        <strain evidence="7 8">NIES-2285</strain>
    </source>
</reference>
<dbReference type="GO" id="GO:0061651">
    <property type="term" value="F:Atg12 conjugating enzyme activity"/>
    <property type="evidence" value="ECO:0000318"/>
    <property type="project" value="GO_Central"/>
</dbReference>
<dbReference type="Gene3D" id="3.30.1460.50">
    <property type="match status" value="1"/>
</dbReference>
<dbReference type="GO" id="GO:0000045">
    <property type="term" value="P:autophagosome assembly"/>
    <property type="evidence" value="ECO:0000318"/>
    <property type="project" value="GO_Central"/>
</dbReference>
<keyword evidence="5" id="KW-0072">Autophagy</keyword>
<dbReference type="InterPro" id="IPR007135">
    <property type="entry name" value="Atg3/Atg10"/>
</dbReference>
<organism evidence="7 8">
    <name type="scientific">Klebsormidium nitens</name>
    <name type="common">Green alga</name>
    <name type="synonym">Ulothrix nitens</name>
    <dbReference type="NCBI Taxonomy" id="105231"/>
    <lineage>
        <taxon>Eukaryota</taxon>
        <taxon>Viridiplantae</taxon>
        <taxon>Streptophyta</taxon>
        <taxon>Klebsormidiophyceae</taxon>
        <taxon>Klebsormidiales</taxon>
        <taxon>Klebsormidiaceae</taxon>
        <taxon>Klebsormidium</taxon>
    </lineage>
</organism>
<keyword evidence="8" id="KW-1185">Reference proteome</keyword>
<evidence type="ECO:0000313" key="7">
    <source>
        <dbReference type="EMBL" id="GAQ81542.1"/>
    </source>
</evidence>
<protein>
    <recommendedName>
        <fullName evidence="2">Ubiquitin-like-conjugating enzyme ATG10</fullName>
    </recommendedName>
    <alternativeName>
        <fullName evidence="6">Autophagy-related protein 10</fullName>
    </alternativeName>
</protein>
<sequence length="228" mass="25426">MAALSPTDFARGARYFVDVWNTFRDEQAEWVEFPLDVAAVHQVSGYVALSNIPAMSATPSEIAAESSMLTGLEEPLDELDEDTATLVFPSTAAAHTYDFHMVYSPAYRVPFLLLRGQRLDGTLLTEEEMAADLPAQTAELVNDGRKWLFLTRQDHPYLNQPWSALHPCETAQMMKLLMGQESIQTSGENEEKTKSGEIRAAKYFLAWFSVAGPVVGLTLPLDAYRFQL</sequence>
<evidence type="ECO:0000256" key="5">
    <source>
        <dbReference type="ARBA" id="ARBA00023006"/>
    </source>
</evidence>
<keyword evidence="4" id="KW-0833">Ubl conjugation pathway</keyword>
<name>A0A1Y1HUN8_KLENI</name>
<dbReference type="PANTHER" id="PTHR14957:SF1">
    <property type="entry name" value="UBIQUITIN-LIKE-CONJUGATING ENZYME ATG10"/>
    <property type="match status" value="1"/>
</dbReference>
<evidence type="ECO:0000313" key="8">
    <source>
        <dbReference type="Proteomes" id="UP000054558"/>
    </source>
</evidence>
<dbReference type="Pfam" id="PF03987">
    <property type="entry name" value="Autophagy_act_C"/>
    <property type="match status" value="1"/>
</dbReference>
<dbReference type="PANTHER" id="PTHR14957">
    <property type="entry name" value="UBIQUITIN-LIKE-CONJUGATING ENZYME ATG10"/>
    <property type="match status" value="1"/>
</dbReference>
<dbReference type="OMA" id="DSKWTFI"/>
<comment type="similarity">
    <text evidence="1">Belongs to the ATG10 family.</text>
</comment>
<dbReference type="AlphaFoldDB" id="A0A1Y1HUN8"/>
<evidence type="ECO:0000256" key="4">
    <source>
        <dbReference type="ARBA" id="ARBA00022786"/>
    </source>
</evidence>
<evidence type="ECO:0000256" key="3">
    <source>
        <dbReference type="ARBA" id="ARBA00022679"/>
    </source>
</evidence>
<evidence type="ECO:0000256" key="1">
    <source>
        <dbReference type="ARBA" id="ARBA00005696"/>
    </source>
</evidence>
<dbReference type="EMBL" id="DF237032">
    <property type="protein sequence ID" value="GAQ81542.1"/>
    <property type="molecule type" value="Genomic_DNA"/>
</dbReference>
<dbReference type="Proteomes" id="UP000054558">
    <property type="component" value="Unassembled WGS sequence"/>
</dbReference>
<evidence type="ECO:0000256" key="2">
    <source>
        <dbReference type="ARBA" id="ARBA00021099"/>
    </source>
</evidence>
<dbReference type="STRING" id="105231.A0A1Y1HUN8"/>
<evidence type="ECO:0000256" key="6">
    <source>
        <dbReference type="ARBA" id="ARBA00029833"/>
    </source>
</evidence>
<dbReference type="GO" id="GO:0032446">
    <property type="term" value="P:protein modification by small protein conjugation"/>
    <property type="evidence" value="ECO:0000318"/>
    <property type="project" value="GO_Central"/>
</dbReference>
<accession>A0A1Y1HUN8</accession>
<dbReference type="GO" id="GO:0000423">
    <property type="term" value="P:mitophagy"/>
    <property type="evidence" value="ECO:0000318"/>
    <property type="project" value="GO_Central"/>
</dbReference>
<dbReference type="OrthoDB" id="4089664at2759"/>
<proteinExistence type="inferred from homology"/>
<gene>
    <name evidence="7" type="ORF">KFL_000830240</name>
</gene>
<keyword evidence="3" id="KW-0808">Transferase</keyword>